<feature type="active site" evidence="7 8">
    <location>
        <position position="339"/>
    </location>
</feature>
<dbReference type="EC" id="2.3.1.31" evidence="7"/>
<feature type="binding site" evidence="7">
    <location>
        <position position="243"/>
    </location>
    <ligand>
        <name>substrate</name>
    </ligand>
</feature>
<keyword evidence="2 7" id="KW-0963">Cytoplasm</keyword>
<dbReference type="HAMAP" id="MF_00296">
    <property type="entry name" value="MetX_acyltransf"/>
    <property type="match status" value="1"/>
</dbReference>
<feature type="region of interest" description="Disordered" evidence="9">
    <location>
        <begin position="1"/>
        <end position="39"/>
    </location>
</feature>
<dbReference type="GO" id="GO:0009092">
    <property type="term" value="P:homoserine metabolic process"/>
    <property type="evidence" value="ECO:0007669"/>
    <property type="project" value="TreeGrafter"/>
</dbReference>
<evidence type="ECO:0000256" key="5">
    <source>
        <dbReference type="ARBA" id="ARBA00023167"/>
    </source>
</evidence>
<keyword evidence="12" id="KW-1185">Reference proteome</keyword>
<keyword evidence="4 7" id="KW-0808">Transferase</keyword>
<dbReference type="NCBIfam" id="TIGR01392">
    <property type="entry name" value="homoserO_Ac_trn"/>
    <property type="match status" value="1"/>
</dbReference>
<feature type="domain" description="AB hydrolase-1" evidence="10">
    <location>
        <begin position="69"/>
        <end position="378"/>
    </location>
</feature>
<organism evidence="11 12">
    <name type="scientific">Cohaesibacter marisflavi</name>
    <dbReference type="NCBI Taxonomy" id="655353"/>
    <lineage>
        <taxon>Bacteria</taxon>
        <taxon>Pseudomonadati</taxon>
        <taxon>Pseudomonadota</taxon>
        <taxon>Alphaproteobacteria</taxon>
        <taxon>Hyphomicrobiales</taxon>
        <taxon>Cohaesibacteraceae</taxon>
    </lineage>
</organism>
<proteinExistence type="inferred from homology"/>
<evidence type="ECO:0000256" key="6">
    <source>
        <dbReference type="ARBA" id="ARBA00023315"/>
    </source>
</evidence>
<accession>A0A1I5IMQ7</accession>
<keyword evidence="6 7" id="KW-0012">Acyltransferase</keyword>
<dbReference type="UniPathway" id="UPA00051">
    <property type="reaction ID" value="UER00074"/>
</dbReference>
<feature type="binding site" evidence="7">
    <location>
        <position position="373"/>
    </location>
    <ligand>
        <name>substrate</name>
    </ligand>
</feature>
<comment type="function">
    <text evidence="7">Transfers an acetyl group from acetyl-CoA to L-homoserine, forming acetyl-L-homoserine.</text>
</comment>
<evidence type="ECO:0000256" key="9">
    <source>
        <dbReference type="SAM" id="MobiDB-lite"/>
    </source>
</evidence>
<comment type="subunit">
    <text evidence="1 7">Homodimer.</text>
</comment>
<evidence type="ECO:0000256" key="4">
    <source>
        <dbReference type="ARBA" id="ARBA00022679"/>
    </source>
</evidence>
<feature type="active site" description="Nucleophile" evidence="7 8">
    <location>
        <position position="173"/>
    </location>
</feature>
<dbReference type="GO" id="GO:0009086">
    <property type="term" value="P:methionine biosynthetic process"/>
    <property type="evidence" value="ECO:0007669"/>
    <property type="project" value="UniProtKB-UniRule"/>
</dbReference>
<dbReference type="InterPro" id="IPR029058">
    <property type="entry name" value="AB_hydrolase_fold"/>
</dbReference>
<protein>
    <recommendedName>
        <fullName evidence="7">Homoserine O-acetyltransferase</fullName>
        <shortName evidence="7">HAT</shortName>
        <ecNumber evidence="7">2.3.1.31</ecNumber>
    </recommendedName>
    <alternativeName>
        <fullName evidence="7">Homoserine transacetylase</fullName>
        <shortName evidence="7">HTA</shortName>
    </alternativeName>
</protein>
<dbReference type="Proteomes" id="UP000199236">
    <property type="component" value="Unassembled WGS sequence"/>
</dbReference>
<dbReference type="Gene3D" id="3.40.50.1820">
    <property type="entry name" value="alpha/beta hydrolase"/>
    <property type="match status" value="1"/>
</dbReference>
<dbReference type="GO" id="GO:0004414">
    <property type="term" value="F:homoserine O-acetyltransferase activity"/>
    <property type="evidence" value="ECO:0007669"/>
    <property type="project" value="UniProtKB-UniRule"/>
</dbReference>
<keyword evidence="5 7" id="KW-0486">Methionine biosynthesis</keyword>
<dbReference type="InterPro" id="IPR008220">
    <property type="entry name" value="HAT_MetX-like"/>
</dbReference>
<evidence type="ECO:0000256" key="1">
    <source>
        <dbReference type="ARBA" id="ARBA00011738"/>
    </source>
</evidence>
<feature type="active site" evidence="7 8">
    <location>
        <position position="372"/>
    </location>
</feature>
<comment type="pathway">
    <text evidence="7">Amino-acid biosynthesis; L-methionine biosynthesis via de novo pathway; O-acetyl-L-homoserine from L-homoserine: step 1/1.</text>
</comment>
<evidence type="ECO:0000256" key="2">
    <source>
        <dbReference type="ARBA" id="ARBA00022490"/>
    </source>
</evidence>
<dbReference type="FunFam" id="1.10.1740.110:FF:000001">
    <property type="entry name" value="Homoserine O-acetyltransferase"/>
    <property type="match status" value="1"/>
</dbReference>
<gene>
    <name evidence="7" type="primary">metXA</name>
    <name evidence="11" type="ORF">SAMN04488056_10986</name>
</gene>
<dbReference type="Gene3D" id="1.10.1740.110">
    <property type="match status" value="1"/>
</dbReference>
<sequence length="410" mass="44834">MNSPTDKNNPETGVKSREERAHHEALSPSSRSVTFGPDTPLKLDAGGELSPFTIAYETYGSLNEDHSNAILVFHALTGDQYAASPSPVTGKPGWWSTMIGPGKPIDTERYFVICSNVLGGCSGSTGPASINPATDKPYGLDLPVITVPDMVRAQTMLVDYLGIDKLFSVIGGSMGGMQAMQWAAAYPERVNSAILIATASHHSSQNIAFYEVGRQAVMADLDWHGGRYYDYDVTPKKGLAVARMAAHVTYMSEQSLQNKFGRNLQNSTEKGFSFDAEFEIESYLHHQGMTFVDRFDANSYLYVTRAMDYFDLAASYDGQLAKAFMGTKARFCVVSFTSDWHFPTSASRTIVHALNAAGASVSFVEIDSDKGHDAFLLEEPEFFDAINGFLHAADRSNDQSGNHDDTEERS</sequence>
<evidence type="ECO:0000256" key="8">
    <source>
        <dbReference type="PIRSR" id="PIRSR000443-1"/>
    </source>
</evidence>
<evidence type="ECO:0000256" key="7">
    <source>
        <dbReference type="HAMAP-Rule" id="MF_00296"/>
    </source>
</evidence>
<comment type="caution">
    <text evidence="7">Lacks conserved residue(s) required for the propagation of feature annotation.</text>
</comment>
<dbReference type="InterPro" id="IPR000073">
    <property type="entry name" value="AB_hydrolase_1"/>
</dbReference>
<comment type="catalytic activity">
    <reaction evidence="7">
        <text>L-homoserine + acetyl-CoA = O-acetyl-L-homoserine + CoA</text>
        <dbReference type="Rhea" id="RHEA:13701"/>
        <dbReference type="ChEBI" id="CHEBI:57287"/>
        <dbReference type="ChEBI" id="CHEBI:57288"/>
        <dbReference type="ChEBI" id="CHEBI:57476"/>
        <dbReference type="ChEBI" id="CHEBI:57716"/>
        <dbReference type="EC" id="2.3.1.31"/>
    </reaction>
</comment>
<evidence type="ECO:0000256" key="3">
    <source>
        <dbReference type="ARBA" id="ARBA00022605"/>
    </source>
</evidence>
<evidence type="ECO:0000313" key="11">
    <source>
        <dbReference type="EMBL" id="SFO61764.1"/>
    </source>
</evidence>
<comment type="subcellular location">
    <subcellularLocation>
        <location evidence="7">Cytoplasm</location>
    </subcellularLocation>
</comment>
<dbReference type="PANTHER" id="PTHR32268">
    <property type="entry name" value="HOMOSERINE O-ACETYLTRANSFERASE"/>
    <property type="match status" value="1"/>
</dbReference>
<dbReference type="PANTHER" id="PTHR32268:SF11">
    <property type="entry name" value="HOMOSERINE O-ACETYLTRANSFERASE"/>
    <property type="match status" value="1"/>
</dbReference>
<dbReference type="EMBL" id="FOVR01000009">
    <property type="protein sequence ID" value="SFO61764.1"/>
    <property type="molecule type" value="Genomic_DNA"/>
</dbReference>
<feature type="compositionally biased region" description="Basic and acidic residues" evidence="9">
    <location>
        <begin position="14"/>
        <end position="25"/>
    </location>
</feature>
<comment type="similarity">
    <text evidence="7">Belongs to the AB hydrolase superfamily. MetX family.</text>
</comment>
<dbReference type="PIRSF" id="PIRSF000443">
    <property type="entry name" value="Homoser_Ac_trans"/>
    <property type="match status" value="1"/>
</dbReference>
<evidence type="ECO:0000313" key="12">
    <source>
        <dbReference type="Proteomes" id="UP000199236"/>
    </source>
</evidence>
<dbReference type="GO" id="GO:0005737">
    <property type="term" value="C:cytoplasm"/>
    <property type="evidence" value="ECO:0007669"/>
    <property type="project" value="UniProtKB-SubCell"/>
</dbReference>
<reference evidence="11 12" key="1">
    <citation type="submission" date="2016-10" db="EMBL/GenBank/DDBJ databases">
        <authorList>
            <person name="de Groot N.N."/>
        </authorList>
    </citation>
    <scope>NUCLEOTIDE SEQUENCE [LARGE SCALE GENOMIC DNA]</scope>
    <source>
        <strain evidence="11 12">CGMCC 1.9157</strain>
    </source>
</reference>
<dbReference type="RefSeq" id="WP_090073968.1">
    <property type="nucleotide sequence ID" value="NZ_FOVR01000009.1"/>
</dbReference>
<dbReference type="STRING" id="655353.SAMN04488056_10986"/>
<keyword evidence="3 7" id="KW-0028">Amino-acid biosynthesis</keyword>
<evidence type="ECO:0000259" key="10">
    <source>
        <dbReference type="Pfam" id="PF00561"/>
    </source>
</evidence>
<name>A0A1I5IMQ7_9HYPH</name>
<feature type="compositionally biased region" description="Polar residues" evidence="9">
    <location>
        <begin position="1"/>
        <end position="11"/>
    </location>
</feature>
<dbReference type="SUPFAM" id="SSF53474">
    <property type="entry name" value="alpha/beta-Hydrolases"/>
    <property type="match status" value="1"/>
</dbReference>
<dbReference type="OrthoDB" id="9800754at2"/>
<dbReference type="NCBIfam" id="NF001209">
    <property type="entry name" value="PRK00175.1"/>
    <property type="match status" value="1"/>
</dbReference>
<dbReference type="Pfam" id="PF00561">
    <property type="entry name" value="Abhydrolase_1"/>
    <property type="match status" value="1"/>
</dbReference>
<dbReference type="AlphaFoldDB" id="A0A1I5IMQ7"/>